<sequence>MAPVSLPPGFRFHPTDEELVAYYLKRKINGHKIELEIIPEVDLYKCEPWDLPGKSLLPSKDLEWYFFSPRDRKYPNGSRTNRATKAGYWKATGKDRKVNSHTRPVGMKKTLVYYRGRAPHGCRTDWVMHEYRLDERECEIASGLQDAYALCRVFKKSANIPKISEHFASTSNQMASELSSSMELYSEGRCEDFESSNYPMPIETCSPSIANNGFPLHLGETRDGTWKQYLSENDFSFSSPSFSGYGNVPYPPSKVDISLDSARLQHRFSMPPLEVEDFPQVGLTDLKVMHSTPMHDQNTSQTGILQEILSVAHASQELINQSNNLQDTWGGNYSADNNDFTFIAGKDAHGHLYSDMYSMKCMNKSWGDPNLRSIEIENLDEDFKTEGSFMEEHKVVPIENISTFQIREDNELQGNEHRGDCLGFNGTDDYSLGFINDDPNGYFIDDGNVDDLASSPSFEVVEEIKVNHGMFVSTRQAAETFFHRLVPSQTVKIHLNPEMTDSFSIRKVDMHSALDETTRSNNTFSRENNFLEISQSIHPWKKFATTVVCMVLVLLMHCFYLGENVGNENKLMHGFSESANAKPKKKEERNKWNEKKTEKDFLVSIRGGNQFSVFLKKLGANGASSTVKVSNISKIEGAVNFHLYYGQTFKVIKNVVDGKSYLLIQNNSRMATRTKYCTSRIKSFVIPLSNFSADTYFFPVSFFELLGILESMKGITSDSVASECALKLYERGETEMINRSDPQLFAQFSAHFVSDTDQTQACNFANFAPFGEDYPLQRAEWIKFLGVFANLESRANQVYGTVRDNYLCQAKVAANKTRTFKPIVAWMEYYNGIWSFTKETYKLKYVEDAGGENIDNSINKITYNVSNADDLDELHAILCTVDVVIDETYTLDPAEYNQSTFLQNVNVEDNSCFAFLTNQSLWRYDKRVQNSTALDWFDGAVSQPQLVLADLIEAIFPTGNYTTKYFRNIAKGERIISIGANMCDRDISIPMEPTILACQ</sequence>
<keyword evidence="4" id="KW-0804">Transcription</keyword>
<dbReference type="PROSITE" id="PS51005">
    <property type="entry name" value="NAC"/>
    <property type="match status" value="1"/>
</dbReference>
<evidence type="ECO:0000313" key="7">
    <source>
        <dbReference type="EMBL" id="KAF2290521.1"/>
    </source>
</evidence>
<keyword evidence="5" id="KW-0539">Nucleus</keyword>
<comment type="caution">
    <text evidence="7">The sequence shown here is derived from an EMBL/GenBank/DDBJ whole genome shotgun (WGS) entry which is preliminary data.</text>
</comment>
<keyword evidence="8" id="KW-1185">Reference proteome</keyword>
<dbReference type="PANTHER" id="PTHR38360:SF1">
    <property type="entry name" value="F12P19.7"/>
    <property type="match status" value="1"/>
</dbReference>
<evidence type="ECO:0000256" key="1">
    <source>
        <dbReference type="ARBA" id="ARBA00004123"/>
    </source>
</evidence>
<dbReference type="GO" id="GO:0006355">
    <property type="term" value="P:regulation of DNA-templated transcription"/>
    <property type="evidence" value="ECO:0007669"/>
    <property type="project" value="InterPro"/>
</dbReference>
<evidence type="ECO:0000256" key="2">
    <source>
        <dbReference type="ARBA" id="ARBA00023015"/>
    </source>
</evidence>
<protein>
    <recommendedName>
        <fullName evidence="6">NAC domain-containing protein</fullName>
    </recommendedName>
</protein>
<dbReference type="AlphaFoldDB" id="A0A6A6KNI5"/>
<dbReference type="FunFam" id="2.170.150.80:FF:000002">
    <property type="entry name" value="Nac domain-containing protein 86"/>
    <property type="match status" value="1"/>
</dbReference>
<evidence type="ECO:0000256" key="5">
    <source>
        <dbReference type="ARBA" id="ARBA00023242"/>
    </source>
</evidence>
<feature type="domain" description="NAC" evidence="6">
    <location>
        <begin position="6"/>
        <end position="156"/>
    </location>
</feature>
<dbReference type="Proteomes" id="UP000467840">
    <property type="component" value="Chromosome 2"/>
</dbReference>
<dbReference type="InterPro" id="IPR036093">
    <property type="entry name" value="NAC_dom_sf"/>
</dbReference>
<evidence type="ECO:0000256" key="3">
    <source>
        <dbReference type="ARBA" id="ARBA00023125"/>
    </source>
</evidence>
<dbReference type="Gene3D" id="2.170.150.80">
    <property type="entry name" value="NAC domain"/>
    <property type="match status" value="1"/>
</dbReference>
<dbReference type="PANTHER" id="PTHR38360">
    <property type="entry name" value="OS03G0120000 PROTEIN"/>
    <property type="match status" value="1"/>
</dbReference>
<proteinExistence type="predicted"/>
<dbReference type="InterPro" id="IPR003441">
    <property type="entry name" value="NAC-dom"/>
</dbReference>
<gene>
    <name evidence="7" type="ORF">GH714_014240</name>
</gene>
<dbReference type="GO" id="GO:0005634">
    <property type="term" value="C:nucleus"/>
    <property type="evidence" value="ECO:0007669"/>
    <property type="project" value="UniProtKB-SubCell"/>
</dbReference>
<name>A0A6A6KNI5_HEVBR</name>
<accession>A0A6A6KNI5</accession>
<reference evidence="7 8" key="1">
    <citation type="journal article" date="2020" name="Mol. Plant">
        <title>The Chromosome-Based Rubber Tree Genome Provides New Insights into Spurge Genome Evolution and Rubber Biosynthesis.</title>
        <authorList>
            <person name="Liu J."/>
            <person name="Shi C."/>
            <person name="Shi C.C."/>
            <person name="Li W."/>
            <person name="Zhang Q.J."/>
            <person name="Zhang Y."/>
            <person name="Li K."/>
            <person name="Lu H.F."/>
            <person name="Shi C."/>
            <person name="Zhu S.T."/>
            <person name="Xiao Z.Y."/>
            <person name="Nan H."/>
            <person name="Yue Y."/>
            <person name="Zhu X.G."/>
            <person name="Wu Y."/>
            <person name="Hong X.N."/>
            <person name="Fan G.Y."/>
            <person name="Tong Y."/>
            <person name="Zhang D."/>
            <person name="Mao C.L."/>
            <person name="Liu Y.L."/>
            <person name="Hao S.J."/>
            <person name="Liu W.Q."/>
            <person name="Lv M.Q."/>
            <person name="Zhang H.B."/>
            <person name="Liu Y."/>
            <person name="Hu-Tang G.R."/>
            <person name="Wang J.P."/>
            <person name="Wang J.H."/>
            <person name="Sun Y.H."/>
            <person name="Ni S.B."/>
            <person name="Chen W.B."/>
            <person name="Zhang X.C."/>
            <person name="Jiao Y.N."/>
            <person name="Eichler E.E."/>
            <person name="Li G.H."/>
            <person name="Liu X."/>
            <person name="Gao L.Z."/>
        </authorList>
    </citation>
    <scope>NUCLEOTIDE SEQUENCE [LARGE SCALE GENOMIC DNA]</scope>
    <source>
        <strain evidence="8">cv. GT1</strain>
        <tissue evidence="7">Leaf</tissue>
    </source>
</reference>
<keyword evidence="3" id="KW-0238">DNA-binding</keyword>
<dbReference type="SUPFAM" id="SSF101941">
    <property type="entry name" value="NAC domain"/>
    <property type="match status" value="1"/>
</dbReference>
<organism evidence="7 8">
    <name type="scientific">Hevea brasiliensis</name>
    <name type="common">Para rubber tree</name>
    <name type="synonym">Siphonia brasiliensis</name>
    <dbReference type="NCBI Taxonomy" id="3981"/>
    <lineage>
        <taxon>Eukaryota</taxon>
        <taxon>Viridiplantae</taxon>
        <taxon>Streptophyta</taxon>
        <taxon>Embryophyta</taxon>
        <taxon>Tracheophyta</taxon>
        <taxon>Spermatophyta</taxon>
        <taxon>Magnoliopsida</taxon>
        <taxon>eudicotyledons</taxon>
        <taxon>Gunneridae</taxon>
        <taxon>Pentapetalae</taxon>
        <taxon>rosids</taxon>
        <taxon>fabids</taxon>
        <taxon>Malpighiales</taxon>
        <taxon>Euphorbiaceae</taxon>
        <taxon>Crotonoideae</taxon>
        <taxon>Micrandreae</taxon>
        <taxon>Hevea</taxon>
    </lineage>
</organism>
<dbReference type="EMBL" id="JAAGAX010000015">
    <property type="protein sequence ID" value="KAF2290521.1"/>
    <property type="molecule type" value="Genomic_DNA"/>
</dbReference>
<dbReference type="Pfam" id="PF02365">
    <property type="entry name" value="NAM"/>
    <property type="match status" value="1"/>
</dbReference>
<evidence type="ECO:0000259" key="6">
    <source>
        <dbReference type="PROSITE" id="PS51005"/>
    </source>
</evidence>
<keyword evidence="2" id="KW-0805">Transcription regulation</keyword>
<dbReference type="GO" id="GO:0003677">
    <property type="term" value="F:DNA binding"/>
    <property type="evidence" value="ECO:0007669"/>
    <property type="project" value="UniProtKB-KW"/>
</dbReference>
<evidence type="ECO:0000256" key="4">
    <source>
        <dbReference type="ARBA" id="ARBA00023163"/>
    </source>
</evidence>
<comment type="subcellular location">
    <subcellularLocation>
        <location evidence="1">Nucleus</location>
    </subcellularLocation>
</comment>
<dbReference type="SUPFAM" id="SSF53807">
    <property type="entry name" value="Helical backbone' metal receptor"/>
    <property type="match status" value="1"/>
</dbReference>
<evidence type="ECO:0000313" key="8">
    <source>
        <dbReference type="Proteomes" id="UP000467840"/>
    </source>
</evidence>